<dbReference type="Gene3D" id="1.10.287.1490">
    <property type="match status" value="1"/>
</dbReference>
<sequence>MPGTEVKHRKGKSALPQDGKTNGTSEPSLRSEGKTAAAGPSEEKQQPAGDPARLGSSVDLKTAVSLLSLTACLLLAWVVIQQNARFNEVEEKYRHLHEKTADLLLLEERLGTVSKKLEASEDHLKGAISTVTAVVRLEKDITSLNAAVMTMQEDQEASSLRLQKVNDRFLNVTEAWQEGLGVVTDELAKLRSESRSVHVRVTEQVNDAEGRLRALSERLEEVEDGTRRNARLLERTEEEDAKRVQSHLDWNTGQCEGVQLLLESEEVRSPISHLSRLEKEVSQLKDWSSSLNERRQQMQEKMAALLEAVQRIENRTTAISSDVTAKVASVRTDVRRMGGLEGEVDALLSRTGQLEDKVNNAEKQMVKRVGEVLAASIDRISSLKSSTEKNTQSLEKIRKQIPEFSATDKKLYDRIVALESSRAKLVRTVTFASELKPKVFTIKQDFAMLEPQLADIIFRIGNLAEDVMKREEDIIQLKQSLTNFMTVQEELKQSEENLEVKLVSSDMGIQNDLSKTLIETDWSN</sequence>
<keyword evidence="1" id="KW-0175">Coiled coil</keyword>
<dbReference type="PANTHER" id="PTHR21734">
    <property type="entry name" value="INHIBITOR OF NUCLEAR FACTOR KAPPA-B KINASE-INTERACTING PROTEIN"/>
    <property type="match status" value="1"/>
</dbReference>
<proteinExistence type="predicted"/>
<dbReference type="GeneTree" id="ENSGT00500000045001"/>
<feature type="coiled-coil region" evidence="1">
    <location>
        <begin position="198"/>
        <end position="225"/>
    </location>
</feature>
<keyword evidence="4" id="KW-1185">Reference proteome</keyword>
<organism evidence="3 4">
    <name type="scientific">Astyanax mexicanus</name>
    <name type="common">Blind cave fish</name>
    <name type="synonym">Astyanax fasciatus mexicanus</name>
    <dbReference type="NCBI Taxonomy" id="7994"/>
    <lineage>
        <taxon>Eukaryota</taxon>
        <taxon>Metazoa</taxon>
        <taxon>Chordata</taxon>
        <taxon>Craniata</taxon>
        <taxon>Vertebrata</taxon>
        <taxon>Euteleostomi</taxon>
        <taxon>Actinopterygii</taxon>
        <taxon>Neopterygii</taxon>
        <taxon>Teleostei</taxon>
        <taxon>Ostariophysi</taxon>
        <taxon>Characiformes</taxon>
        <taxon>Characoidei</taxon>
        <taxon>Acestrorhamphidae</taxon>
        <taxon>Acestrorhamphinae</taxon>
        <taxon>Astyanax</taxon>
    </lineage>
</organism>
<reference evidence="4" key="1">
    <citation type="submission" date="2013-03" db="EMBL/GenBank/DDBJ databases">
        <authorList>
            <person name="Jeffery W."/>
            <person name="Warren W."/>
            <person name="Wilson R.K."/>
        </authorList>
    </citation>
    <scope>NUCLEOTIDE SEQUENCE</scope>
    <source>
        <strain evidence="4">female</strain>
    </source>
</reference>
<evidence type="ECO:0000256" key="1">
    <source>
        <dbReference type="SAM" id="Coils"/>
    </source>
</evidence>
<reference evidence="4" key="2">
    <citation type="journal article" date="2014" name="Nat. Commun.">
        <title>The cavefish genome reveals candidate genes for eye loss.</title>
        <authorList>
            <person name="McGaugh S.E."/>
            <person name="Gross J.B."/>
            <person name="Aken B."/>
            <person name="Blin M."/>
            <person name="Borowsky R."/>
            <person name="Chalopin D."/>
            <person name="Hinaux H."/>
            <person name="Jeffery W.R."/>
            <person name="Keene A."/>
            <person name="Ma L."/>
            <person name="Minx P."/>
            <person name="Murphy D."/>
            <person name="O'Quin K.E."/>
            <person name="Retaux S."/>
            <person name="Rohner N."/>
            <person name="Searle S.M."/>
            <person name="Stahl B.A."/>
            <person name="Tabin C."/>
            <person name="Volff J.N."/>
            <person name="Yoshizawa M."/>
            <person name="Warren W.C."/>
        </authorList>
    </citation>
    <scope>NUCLEOTIDE SEQUENCE [LARGE SCALE GENOMIC DNA]</scope>
    <source>
        <strain evidence="4">female</strain>
    </source>
</reference>
<dbReference type="InterPro" id="IPR024152">
    <property type="entry name" value="Inh_kappa-B_kinase-int"/>
</dbReference>
<dbReference type="AlphaFoldDB" id="A0A3B1JWX5"/>
<feature type="compositionally biased region" description="Polar residues" evidence="2">
    <location>
        <begin position="19"/>
        <end position="28"/>
    </location>
</feature>
<evidence type="ECO:0000313" key="4">
    <source>
        <dbReference type="Proteomes" id="UP000018467"/>
    </source>
</evidence>
<dbReference type="PANTHER" id="PTHR21734:SF11">
    <property type="entry name" value="INHIBITOR OF NUCLEAR FACTOR KAPPA-B KINASE-INTERACTING PROTEIN"/>
    <property type="match status" value="1"/>
</dbReference>
<protein>
    <recommendedName>
        <fullName evidence="5">IKBKB interacting protein</fullName>
    </recommendedName>
</protein>
<feature type="region of interest" description="Disordered" evidence="2">
    <location>
        <begin position="1"/>
        <end position="54"/>
    </location>
</feature>
<feature type="coiled-coil region" evidence="1">
    <location>
        <begin position="288"/>
        <end position="315"/>
    </location>
</feature>
<reference evidence="3" key="3">
    <citation type="submission" date="2025-08" db="UniProtKB">
        <authorList>
            <consortium name="Ensembl"/>
        </authorList>
    </citation>
    <scope>IDENTIFICATION</scope>
</reference>
<accession>A0A3B1JWX5</accession>
<evidence type="ECO:0000256" key="2">
    <source>
        <dbReference type="SAM" id="MobiDB-lite"/>
    </source>
</evidence>
<dbReference type="InParanoid" id="A0A3B1JWX5"/>
<evidence type="ECO:0000313" key="3">
    <source>
        <dbReference type="Ensembl" id="ENSAMXP00000046216.1"/>
    </source>
</evidence>
<reference evidence="3" key="4">
    <citation type="submission" date="2025-09" db="UniProtKB">
        <authorList>
            <consortium name="Ensembl"/>
        </authorList>
    </citation>
    <scope>IDENTIFICATION</scope>
</reference>
<dbReference type="Bgee" id="ENSAMXG00000032546">
    <property type="expression patterns" value="Expressed in embryo and 13 other cell types or tissues"/>
</dbReference>
<dbReference type="Ensembl" id="ENSAMXT00000056809.1">
    <property type="protein sequence ID" value="ENSAMXP00000046216.1"/>
    <property type="gene ID" value="ENSAMXG00000032546.1"/>
</dbReference>
<name>A0A3B1JWX5_ASTMX</name>
<dbReference type="Proteomes" id="UP000018467">
    <property type="component" value="Unassembled WGS sequence"/>
</dbReference>
<evidence type="ECO:0008006" key="5">
    <source>
        <dbReference type="Google" id="ProtNLM"/>
    </source>
</evidence>